<organism evidence="1 2">
    <name type="scientific">Dendrobium nobile</name>
    <name type="common">Orchid</name>
    <dbReference type="NCBI Taxonomy" id="94219"/>
    <lineage>
        <taxon>Eukaryota</taxon>
        <taxon>Viridiplantae</taxon>
        <taxon>Streptophyta</taxon>
        <taxon>Embryophyta</taxon>
        <taxon>Tracheophyta</taxon>
        <taxon>Spermatophyta</taxon>
        <taxon>Magnoliopsida</taxon>
        <taxon>Liliopsida</taxon>
        <taxon>Asparagales</taxon>
        <taxon>Orchidaceae</taxon>
        <taxon>Epidendroideae</taxon>
        <taxon>Malaxideae</taxon>
        <taxon>Dendrobiinae</taxon>
        <taxon>Dendrobium</taxon>
    </lineage>
</organism>
<dbReference type="Proteomes" id="UP000829196">
    <property type="component" value="Unassembled WGS sequence"/>
</dbReference>
<comment type="caution">
    <text evidence="1">The sequence shown here is derived from an EMBL/GenBank/DDBJ whole genome shotgun (WGS) entry which is preliminary data.</text>
</comment>
<keyword evidence="2" id="KW-1185">Reference proteome</keyword>
<protein>
    <submittedName>
        <fullName evidence="1">Uncharacterized protein</fullName>
    </submittedName>
</protein>
<sequence>MNQSDPKSTYKPPLLSRRTPHIPVIFEFAKEASKLTLSHPEEGDTKIYETAS</sequence>
<dbReference type="EMBL" id="JAGYWB010000009">
    <property type="protein sequence ID" value="KAI0511620.1"/>
    <property type="molecule type" value="Genomic_DNA"/>
</dbReference>
<accession>A0A8T3BH65</accession>
<evidence type="ECO:0000313" key="1">
    <source>
        <dbReference type="EMBL" id="KAI0511620.1"/>
    </source>
</evidence>
<gene>
    <name evidence="1" type="ORF">KFK09_012250</name>
</gene>
<reference evidence="1" key="1">
    <citation type="journal article" date="2022" name="Front. Genet.">
        <title>Chromosome-Scale Assembly of the Dendrobium nobile Genome Provides Insights Into the Molecular Mechanism of the Biosynthesis of the Medicinal Active Ingredient of Dendrobium.</title>
        <authorList>
            <person name="Xu Q."/>
            <person name="Niu S.-C."/>
            <person name="Li K.-L."/>
            <person name="Zheng P.-J."/>
            <person name="Zhang X.-J."/>
            <person name="Jia Y."/>
            <person name="Liu Y."/>
            <person name="Niu Y.-X."/>
            <person name="Yu L.-H."/>
            <person name="Chen D.-F."/>
            <person name="Zhang G.-Q."/>
        </authorList>
    </citation>
    <scope>NUCLEOTIDE SEQUENCE</scope>
    <source>
        <tissue evidence="1">Leaf</tissue>
    </source>
</reference>
<dbReference type="AlphaFoldDB" id="A0A8T3BH65"/>
<evidence type="ECO:0000313" key="2">
    <source>
        <dbReference type="Proteomes" id="UP000829196"/>
    </source>
</evidence>
<proteinExistence type="predicted"/>
<name>A0A8T3BH65_DENNO</name>